<name>A0A1V9G2L5_9BACT</name>
<accession>A0A1V9G2L5</accession>
<sequence length="269" mass="31280">MDDAALKIEASFKLQKAIEVLKEKLIKKDVYQMIVDYHLGNEKFRFSESTFSKCINACENSIHIHTISRKHFSYIFEVIDPYIKSTYELIWNDSKKEYVKEETLSLSANETVNKNARLLELTGGWIGYSWNENRTKEKNIPHINIFKLNIRDIDKITCVTEKAEFKEGKMNTANHDRLIIDLVNSHRKIILIGHIGLAEEGKLKKLDRIHLAYVDTGDRNVKTGLAIIERTDIEFSNIETESKEITFFDIEKADFLMLHLQNTQLIIKS</sequence>
<organism evidence="1 2">
    <name type="scientific">Niastella vici</name>
    <dbReference type="NCBI Taxonomy" id="1703345"/>
    <lineage>
        <taxon>Bacteria</taxon>
        <taxon>Pseudomonadati</taxon>
        <taxon>Bacteroidota</taxon>
        <taxon>Chitinophagia</taxon>
        <taxon>Chitinophagales</taxon>
        <taxon>Chitinophagaceae</taxon>
        <taxon>Niastella</taxon>
    </lineage>
</organism>
<proteinExistence type="predicted"/>
<evidence type="ECO:0000313" key="2">
    <source>
        <dbReference type="Proteomes" id="UP000192796"/>
    </source>
</evidence>
<reference evidence="1 2" key="1">
    <citation type="submission" date="2016-03" db="EMBL/GenBank/DDBJ databases">
        <title>Niastella vici sp. nov., isolated from farmland soil.</title>
        <authorList>
            <person name="Chen L."/>
            <person name="Wang D."/>
            <person name="Yang S."/>
            <person name="Wang G."/>
        </authorList>
    </citation>
    <scope>NUCLEOTIDE SEQUENCE [LARGE SCALE GENOMIC DNA]</scope>
    <source>
        <strain evidence="1 2">DJ57</strain>
    </source>
</reference>
<comment type="caution">
    <text evidence="1">The sequence shown here is derived from an EMBL/GenBank/DDBJ whole genome shotgun (WGS) entry which is preliminary data.</text>
</comment>
<dbReference type="Proteomes" id="UP000192796">
    <property type="component" value="Unassembled WGS sequence"/>
</dbReference>
<dbReference type="AlphaFoldDB" id="A0A1V9G2L5"/>
<dbReference type="EMBL" id="LVYD01000041">
    <property type="protein sequence ID" value="OQP64748.1"/>
    <property type="molecule type" value="Genomic_DNA"/>
</dbReference>
<dbReference type="RefSeq" id="WP_081146561.1">
    <property type="nucleotide sequence ID" value="NZ_LVYD01000041.1"/>
</dbReference>
<keyword evidence="2" id="KW-1185">Reference proteome</keyword>
<protein>
    <submittedName>
        <fullName evidence="1">Uncharacterized protein</fullName>
    </submittedName>
</protein>
<evidence type="ECO:0000313" key="1">
    <source>
        <dbReference type="EMBL" id="OQP64748.1"/>
    </source>
</evidence>
<gene>
    <name evidence="1" type="ORF">A3860_18490</name>
</gene>